<dbReference type="InterPro" id="IPR050153">
    <property type="entry name" value="Metal_Ion_Import_ABC"/>
</dbReference>
<dbReference type="Proteomes" id="UP000248214">
    <property type="component" value="Unassembled WGS sequence"/>
</dbReference>
<gene>
    <name evidence="7" type="ORF">CR194_01710</name>
</gene>
<dbReference type="SMART" id="SM00382">
    <property type="entry name" value="AAA"/>
    <property type="match status" value="1"/>
</dbReference>
<evidence type="ECO:0000313" key="7">
    <source>
        <dbReference type="EMBL" id="PYZ94279.1"/>
    </source>
</evidence>
<evidence type="ECO:0000256" key="3">
    <source>
        <dbReference type="ARBA" id="ARBA00022741"/>
    </source>
</evidence>
<proteinExistence type="inferred from homology"/>
<keyword evidence="3" id="KW-0547">Nucleotide-binding</keyword>
<dbReference type="PROSITE" id="PS00211">
    <property type="entry name" value="ABC_TRANSPORTER_1"/>
    <property type="match status" value="1"/>
</dbReference>
<evidence type="ECO:0000256" key="5">
    <source>
        <dbReference type="SAM" id="MobiDB-lite"/>
    </source>
</evidence>
<dbReference type="EMBL" id="PDOD01000001">
    <property type="protein sequence ID" value="PYZ94279.1"/>
    <property type="molecule type" value="Genomic_DNA"/>
</dbReference>
<keyword evidence="4 7" id="KW-0067">ATP-binding</keyword>
<comment type="caution">
    <text evidence="7">The sequence shown here is derived from an EMBL/GenBank/DDBJ whole genome shotgun (WGS) entry which is preliminary data.</text>
</comment>
<name>A0A323THM9_9BACI</name>
<keyword evidence="2" id="KW-0813">Transport</keyword>
<evidence type="ECO:0000256" key="1">
    <source>
        <dbReference type="ARBA" id="ARBA00005417"/>
    </source>
</evidence>
<evidence type="ECO:0000256" key="2">
    <source>
        <dbReference type="ARBA" id="ARBA00022448"/>
    </source>
</evidence>
<dbReference type="AlphaFoldDB" id="A0A323THM9"/>
<sequence length="277" mass="31077">MDIKKQPLALNIQHLSFSYHNQNVLEDINMQIPKGSFLGLVGPNGSGKSTLVKCLLGLLSPNAGSVQLFGVDVKKFNRWSDIGFVSQKANSFNSGFPATVFEVVSMGLYGKIGLFRFLKKKHKQQVREAIEQVGMEDYIDDNIGQLSGGQQQRVFIARALVSNPSLLILDEPTVGVDAKSVKNFYTMLKKLNDEQGITLILVTHDIGAMSEYVTDVACLNKCLHFHGNTNTFEENKEEMMTAMYGHEVNLLEHNHDHDHHHHHHDHDDQDGVRREEG</sequence>
<dbReference type="GO" id="GO:0005524">
    <property type="term" value="F:ATP binding"/>
    <property type="evidence" value="ECO:0007669"/>
    <property type="project" value="UniProtKB-KW"/>
</dbReference>
<dbReference type="Gene3D" id="3.40.50.300">
    <property type="entry name" value="P-loop containing nucleotide triphosphate hydrolases"/>
    <property type="match status" value="1"/>
</dbReference>
<dbReference type="RefSeq" id="WP_110607914.1">
    <property type="nucleotide sequence ID" value="NZ_PDOD01000001.1"/>
</dbReference>
<evidence type="ECO:0000313" key="8">
    <source>
        <dbReference type="Proteomes" id="UP000248214"/>
    </source>
</evidence>
<protein>
    <submittedName>
        <fullName evidence="7">Zinc ABC transporter ATP-binding protein</fullName>
    </submittedName>
</protein>
<evidence type="ECO:0000259" key="6">
    <source>
        <dbReference type="PROSITE" id="PS50893"/>
    </source>
</evidence>
<comment type="similarity">
    <text evidence="1">Belongs to the ABC transporter superfamily.</text>
</comment>
<reference evidence="7 8" key="1">
    <citation type="submission" date="2017-10" db="EMBL/GenBank/DDBJ databases">
        <title>Bacillus sp. nov., a halophilic bacterium isolated from a Keqin Lake.</title>
        <authorList>
            <person name="Wang H."/>
        </authorList>
    </citation>
    <scope>NUCLEOTIDE SEQUENCE [LARGE SCALE GENOMIC DNA]</scope>
    <source>
        <strain evidence="7 8">KQ-12</strain>
    </source>
</reference>
<feature type="domain" description="ABC transporter" evidence="6">
    <location>
        <begin position="10"/>
        <end position="252"/>
    </location>
</feature>
<dbReference type="FunFam" id="3.40.50.300:FF:000134">
    <property type="entry name" value="Iron-enterobactin ABC transporter ATP-binding protein"/>
    <property type="match status" value="1"/>
</dbReference>
<keyword evidence="8" id="KW-1185">Reference proteome</keyword>
<dbReference type="SUPFAM" id="SSF52540">
    <property type="entry name" value="P-loop containing nucleoside triphosphate hydrolases"/>
    <property type="match status" value="1"/>
</dbReference>
<evidence type="ECO:0000256" key="4">
    <source>
        <dbReference type="ARBA" id="ARBA00022840"/>
    </source>
</evidence>
<dbReference type="PROSITE" id="PS50893">
    <property type="entry name" value="ABC_TRANSPORTER_2"/>
    <property type="match status" value="1"/>
</dbReference>
<dbReference type="GO" id="GO:0016887">
    <property type="term" value="F:ATP hydrolysis activity"/>
    <property type="evidence" value="ECO:0007669"/>
    <property type="project" value="InterPro"/>
</dbReference>
<dbReference type="Pfam" id="PF00005">
    <property type="entry name" value="ABC_tran"/>
    <property type="match status" value="1"/>
</dbReference>
<dbReference type="InterPro" id="IPR027417">
    <property type="entry name" value="P-loop_NTPase"/>
</dbReference>
<accession>A0A323THM9</accession>
<dbReference type="CDD" id="cd03235">
    <property type="entry name" value="ABC_Metallic_Cations"/>
    <property type="match status" value="1"/>
</dbReference>
<dbReference type="InterPro" id="IPR003439">
    <property type="entry name" value="ABC_transporter-like_ATP-bd"/>
</dbReference>
<dbReference type="OrthoDB" id="9806726at2"/>
<dbReference type="InterPro" id="IPR003593">
    <property type="entry name" value="AAA+_ATPase"/>
</dbReference>
<organism evidence="7 8">
    <name type="scientific">Salipaludibacillus keqinensis</name>
    <dbReference type="NCBI Taxonomy" id="2045207"/>
    <lineage>
        <taxon>Bacteria</taxon>
        <taxon>Bacillati</taxon>
        <taxon>Bacillota</taxon>
        <taxon>Bacilli</taxon>
        <taxon>Bacillales</taxon>
        <taxon>Bacillaceae</taxon>
    </lineage>
</organism>
<dbReference type="PANTHER" id="PTHR42734:SF17">
    <property type="entry name" value="METAL TRANSPORT SYSTEM ATP-BINDING PROTEIN TM_0124-RELATED"/>
    <property type="match status" value="1"/>
</dbReference>
<feature type="region of interest" description="Disordered" evidence="5">
    <location>
        <begin position="256"/>
        <end position="277"/>
    </location>
</feature>
<dbReference type="PANTHER" id="PTHR42734">
    <property type="entry name" value="METAL TRANSPORT SYSTEM ATP-BINDING PROTEIN TM_0124-RELATED"/>
    <property type="match status" value="1"/>
</dbReference>
<dbReference type="InterPro" id="IPR017871">
    <property type="entry name" value="ABC_transporter-like_CS"/>
</dbReference>
<feature type="compositionally biased region" description="Basic and acidic residues" evidence="5">
    <location>
        <begin position="265"/>
        <end position="277"/>
    </location>
</feature>